<dbReference type="NCBIfam" id="TIGR01831">
    <property type="entry name" value="fabG_rel"/>
    <property type="match status" value="1"/>
</dbReference>
<dbReference type="NCBIfam" id="NF009466">
    <property type="entry name" value="PRK12826.1-2"/>
    <property type="match status" value="1"/>
</dbReference>
<dbReference type="InterPro" id="IPR036291">
    <property type="entry name" value="NAD(P)-bd_dom_sf"/>
</dbReference>
<dbReference type="SUPFAM" id="SSF51735">
    <property type="entry name" value="NAD(P)-binding Rossmann-fold domains"/>
    <property type="match status" value="1"/>
</dbReference>
<dbReference type="InterPro" id="IPR011285">
    <property type="entry name" value="FabG-rel"/>
</dbReference>
<dbReference type="InterPro" id="IPR050259">
    <property type="entry name" value="SDR"/>
</dbReference>
<evidence type="ECO:0008006" key="5">
    <source>
        <dbReference type="Google" id="ProtNLM"/>
    </source>
</evidence>
<dbReference type="EMBL" id="ATFE01000004">
    <property type="protein sequence ID" value="EPF29440.1"/>
    <property type="molecule type" value="Genomic_DNA"/>
</dbReference>
<name>A0AA87NRB6_TREMD</name>
<accession>A0AA87NRB6</accession>
<dbReference type="NCBIfam" id="NF004200">
    <property type="entry name" value="PRK05653.1-5"/>
    <property type="match status" value="1"/>
</dbReference>
<evidence type="ECO:0000313" key="3">
    <source>
        <dbReference type="EMBL" id="EPF29440.1"/>
    </source>
</evidence>
<keyword evidence="2" id="KW-0560">Oxidoreductase</keyword>
<dbReference type="PRINTS" id="PR00081">
    <property type="entry name" value="GDHRDH"/>
</dbReference>
<dbReference type="Proteomes" id="UP000014634">
    <property type="component" value="Unassembled WGS sequence"/>
</dbReference>
<evidence type="ECO:0000256" key="1">
    <source>
        <dbReference type="ARBA" id="ARBA00006484"/>
    </source>
</evidence>
<protein>
    <recommendedName>
        <fullName evidence="5">3-oxoacyl-[acyl-carrier-protein] reductase</fullName>
    </recommendedName>
</protein>
<evidence type="ECO:0000256" key="2">
    <source>
        <dbReference type="ARBA" id="ARBA00023002"/>
    </source>
</evidence>
<comment type="caution">
    <text evidence="3">The sequence shown here is derived from an EMBL/GenBank/DDBJ whole genome shotgun (WGS) entry which is preliminary data.</text>
</comment>
<dbReference type="RefSeq" id="WP_016522696.1">
    <property type="nucleotide sequence ID" value="NZ_KE332517.1"/>
</dbReference>
<dbReference type="InterPro" id="IPR002347">
    <property type="entry name" value="SDR_fam"/>
</dbReference>
<proteinExistence type="inferred from homology"/>
<sequence length="244" mass="26244">MEKKEKRILITGASRGIGNAIARTLIEEGYSVAACYHTSQSFIEPLQKLADAKGVSLHLLQFDVTNRGAARCALEEDIAAHGAYYGVVCNAGITKDTPFPAMSADDWDSVLRTNLDSFYNIIHPVVMPMIQARKPGRIIVITSISGVTGNRGQTNYSASKAGLIGAAKSLAIELGKRNITVNCIAPGVIETDMVSQEIIDYVKPMIALKRIGRPEEVAAAVSFFLSEHASYITKQVLCVDGGMV</sequence>
<gene>
    <name evidence="3" type="ORF">HMPREF9195_00726</name>
</gene>
<dbReference type="PANTHER" id="PTHR42879">
    <property type="entry name" value="3-OXOACYL-(ACYL-CARRIER-PROTEIN) REDUCTASE"/>
    <property type="match status" value="1"/>
</dbReference>
<dbReference type="Pfam" id="PF13561">
    <property type="entry name" value="adh_short_C2"/>
    <property type="match status" value="1"/>
</dbReference>
<organism evidence="3 4">
    <name type="scientific">Treponema medium ATCC 700293</name>
    <dbReference type="NCBI Taxonomy" id="1125700"/>
    <lineage>
        <taxon>Bacteria</taxon>
        <taxon>Pseudomonadati</taxon>
        <taxon>Spirochaetota</taxon>
        <taxon>Spirochaetia</taxon>
        <taxon>Spirochaetales</taxon>
        <taxon>Treponemataceae</taxon>
        <taxon>Treponema</taxon>
    </lineage>
</organism>
<reference evidence="3 4" key="1">
    <citation type="submission" date="2013-04" db="EMBL/GenBank/DDBJ databases">
        <title>The Genome Sequence of Treponema medium ATCC 700293.</title>
        <authorList>
            <consortium name="The Broad Institute Genomics Platform"/>
            <person name="Earl A."/>
            <person name="Ward D."/>
            <person name="Feldgarden M."/>
            <person name="Gevers D."/>
            <person name="Leonetti C."/>
            <person name="Blanton J.M."/>
            <person name="Dewhirst F.E."/>
            <person name="Izard J."/>
            <person name="Walker B."/>
            <person name="Young S."/>
            <person name="Zeng Q."/>
            <person name="Gargeya S."/>
            <person name="Fitzgerald M."/>
            <person name="Haas B."/>
            <person name="Abouelleil A."/>
            <person name="Allen A.W."/>
            <person name="Alvarado L."/>
            <person name="Arachchi H.M."/>
            <person name="Berlin A.M."/>
            <person name="Chapman S.B."/>
            <person name="Gainer-Dewar J."/>
            <person name="Goldberg J."/>
            <person name="Griggs A."/>
            <person name="Gujja S."/>
            <person name="Hansen M."/>
            <person name="Howarth C."/>
            <person name="Imamovic A."/>
            <person name="Ireland A."/>
            <person name="Larimer J."/>
            <person name="McCowan C."/>
            <person name="Murphy C."/>
            <person name="Pearson M."/>
            <person name="Poon T.W."/>
            <person name="Priest M."/>
            <person name="Roberts A."/>
            <person name="Saif S."/>
            <person name="Shea T."/>
            <person name="Sisk P."/>
            <person name="Sykes S."/>
            <person name="Wortman J."/>
            <person name="Nusbaum C."/>
            <person name="Birren B."/>
        </authorList>
    </citation>
    <scope>NUCLEOTIDE SEQUENCE [LARGE SCALE GENOMIC DNA]</scope>
    <source>
        <strain evidence="3 4">ATCC 700293</strain>
    </source>
</reference>
<dbReference type="FunFam" id="3.40.50.720:FF:000173">
    <property type="entry name" value="3-oxoacyl-[acyl-carrier protein] reductase"/>
    <property type="match status" value="1"/>
</dbReference>
<dbReference type="PRINTS" id="PR00080">
    <property type="entry name" value="SDRFAMILY"/>
</dbReference>
<dbReference type="PANTHER" id="PTHR42879:SF2">
    <property type="entry name" value="3-OXOACYL-[ACYL-CARRIER-PROTEIN] REDUCTASE FABG"/>
    <property type="match status" value="1"/>
</dbReference>
<dbReference type="GO" id="GO:0016491">
    <property type="term" value="F:oxidoreductase activity"/>
    <property type="evidence" value="ECO:0007669"/>
    <property type="project" value="UniProtKB-KW"/>
</dbReference>
<dbReference type="Gene3D" id="3.40.50.720">
    <property type="entry name" value="NAD(P)-binding Rossmann-like Domain"/>
    <property type="match status" value="1"/>
</dbReference>
<dbReference type="AlphaFoldDB" id="A0AA87NRB6"/>
<comment type="similarity">
    <text evidence="1">Belongs to the short-chain dehydrogenases/reductases (SDR) family.</text>
</comment>
<evidence type="ECO:0000313" key="4">
    <source>
        <dbReference type="Proteomes" id="UP000014634"/>
    </source>
</evidence>